<sequence>MTRKSCSSTRTSTALSEEDQEIVQAAADAAIDKIRSLKKTVSDEIRAEIEAAGGTVTDLTDEERQAWIDSAFRSMQSTLLKSTPTNSRPSWRRQAIPPS</sequence>
<evidence type="ECO:0000256" key="1">
    <source>
        <dbReference type="ARBA" id="ARBA00022729"/>
    </source>
</evidence>
<organism evidence="3">
    <name type="scientific">Billgrantia gudaonensis</name>
    <dbReference type="NCBI Taxonomy" id="376427"/>
    <lineage>
        <taxon>Bacteria</taxon>
        <taxon>Pseudomonadati</taxon>
        <taxon>Pseudomonadota</taxon>
        <taxon>Gammaproteobacteria</taxon>
        <taxon>Oceanospirillales</taxon>
        <taxon>Halomonadaceae</taxon>
        <taxon>Billgrantia</taxon>
    </lineage>
</organism>
<dbReference type="InterPro" id="IPR018389">
    <property type="entry name" value="DctP_fam"/>
</dbReference>
<reference evidence="3" key="1">
    <citation type="submission" date="2018-12" db="EMBL/GenBank/DDBJ databases">
        <authorList>
            <person name="Jadhav K."/>
            <person name="Kushwaha B."/>
            <person name="Jadhav I."/>
        </authorList>
    </citation>
    <scope>NUCLEOTIDE SEQUENCE [LARGE SCALE GENOMIC DNA]</scope>
    <source>
        <strain evidence="3">SBS 10</strain>
    </source>
</reference>
<dbReference type="AlphaFoldDB" id="A0A432JJ97"/>
<dbReference type="Pfam" id="PF03480">
    <property type="entry name" value="DctP"/>
    <property type="match status" value="1"/>
</dbReference>
<dbReference type="EMBL" id="RXHI01000013">
    <property type="protein sequence ID" value="RUA22610.1"/>
    <property type="molecule type" value="Genomic_DNA"/>
</dbReference>
<comment type="caution">
    <text evidence="3">The sequence shown here is derived from an EMBL/GenBank/DDBJ whole genome shotgun (WGS) entry which is preliminary data.</text>
</comment>
<gene>
    <name evidence="3" type="ORF">DSL92_04770</name>
</gene>
<proteinExistence type="predicted"/>
<feature type="compositionally biased region" description="Polar residues" evidence="2">
    <location>
        <begin position="78"/>
        <end position="89"/>
    </location>
</feature>
<feature type="region of interest" description="Disordered" evidence="2">
    <location>
        <begin position="78"/>
        <end position="99"/>
    </location>
</feature>
<dbReference type="Gene3D" id="3.40.190.170">
    <property type="entry name" value="Bacterial extracellular solute-binding protein, family 7"/>
    <property type="match status" value="1"/>
</dbReference>
<dbReference type="InterPro" id="IPR038404">
    <property type="entry name" value="TRAP_DctP_sf"/>
</dbReference>
<keyword evidence="1" id="KW-0732">Signal</keyword>
<evidence type="ECO:0000313" key="3">
    <source>
        <dbReference type="EMBL" id="RUA22610.1"/>
    </source>
</evidence>
<accession>A0A432JJ97</accession>
<dbReference type="GO" id="GO:0055085">
    <property type="term" value="P:transmembrane transport"/>
    <property type="evidence" value="ECO:0007669"/>
    <property type="project" value="InterPro"/>
</dbReference>
<protein>
    <submittedName>
        <fullName evidence="3">Uncharacterized protein</fullName>
    </submittedName>
</protein>
<name>A0A432JJ97_9GAMM</name>
<evidence type="ECO:0000256" key="2">
    <source>
        <dbReference type="SAM" id="MobiDB-lite"/>
    </source>
</evidence>